<dbReference type="InterPro" id="IPR051764">
    <property type="entry name" value="Avidin/Streptavidin-rel"/>
</dbReference>
<dbReference type="HOGENOM" id="CLU_122441_0_0_1"/>
<keyword evidence="11" id="KW-1185">Reference proteome</keyword>
<dbReference type="RefSeq" id="XP_006007099.1">
    <property type="nucleotide sequence ID" value="XM_006007037.3"/>
</dbReference>
<dbReference type="SUPFAM" id="SSF50876">
    <property type="entry name" value="Avidin/streptavidin"/>
    <property type="match status" value="1"/>
</dbReference>
<dbReference type="Ensembl" id="ENSLACT00000026373.1">
    <property type="protein sequence ID" value="ENSLACP00000022861.1"/>
    <property type="gene ID" value="ENSLACG00000022392.1"/>
</dbReference>
<accession>M3XJF5</accession>
<dbReference type="EMBL" id="AFYH01178803">
    <property type="status" value="NOT_ANNOTATED_CDS"/>
    <property type="molecule type" value="Genomic_DNA"/>
</dbReference>
<dbReference type="Pfam" id="PF01382">
    <property type="entry name" value="Avidin"/>
    <property type="match status" value="1"/>
</dbReference>
<evidence type="ECO:0000256" key="9">
    <source>
        <dbReference type="SAM" id="SignalP"/>
    </source>
</evidence>
<dbReference type="Proteomes" id="UP000008672">
    <property type="component" value="Unassembled WGS sequence"/>
</dbReference>
<feature type="chain" id="PRO_5004043733" description="Avidin" evidence="9">
    <location>
        <begin position="23"/>
        <end position="150"/>
    </location>
</feature>
<dbReference type="OrthoDB" id="2821340at2759"/>
<dbReference type="KEGG" id="lcm:102364309"/>
<dbReference type="Gene3D" id="2.40.128.30">
    <property type="entry name" value="Avidin-like"/>
    <property type="match status" value="1"/>
</dbReference>
<gene>
    <name evidence="10" type="primary">LOC102364309</name>
</gene>
<dbReference type="GeneTree" id="ENSGT00390000001847"/>
<evidence type="ECO:0000256" key="4">
    <source>
        <dbReference type="ARBA" id="ARBA00022729"/>
    </source>
</evidence>
<evidence type="ECO:0000256" key="7">
    <source>
        <dbReference type="ARBA" id="ARBA00023267"/>
    </source>
</evidence>
<dbReference type="InterPro" id="IPR005468">
    <property type="entry name" value="Avidin/str"/>
</dbReference>
<evidence type="ECO:0000313" key="10">
    <source>
        <dbReference type="Ensembl" id="ENSLACP00000022861.1"/>
    </source>
</evidence>
<feature type="disulfide bond" evidence="8">
    <location>
        <begin position="28"/>
        <end position="107"/>
    </location>
</feature>
<dbReference type="GO" id="GO:0009374">
    <property type="term" value="F:biotin binding"/>
    <property type="evidence" value="ECO:0007669"/>
    <property type="project" value="InterPro"/>
</dbReference>
<evidence type="ECO:0000256" key="1">
    <source>
        <dbReference type="ARBA" id="ARBA00004613"/>
    </source>
</evidence>
<dbReference type="GeneID" id="102364309"/>
<organism evidence="10 11">
    <name type="scientific">Latimeria chalumnae</name>
    <name type="common">Coelacanth</name>
    <dbReference type="NCBI Taxonomy" id="7897"/>
    <lineage>
        <taxon>Eukaryota</taxon>
        <taxon>Metazoa</taxon>
        <taxon>Chordata</taxon>
        <taxon>Craniata</taxon>
        <taxon>Vertebrata</taxon>
        <taxon>Euteleostomi</taxon>
        <taxon>Coelacanthiformes</taxon>
        <taxon>Coelacanthidae</taxon>
        <taxon>Latimeria</taxon>
    </lineage>
</organism>
<keyword evidence="6" id="KW-0325">Glycoprotein</keyword>
<dbReference type="InterPro" id="IPR036896">
    <property type="entry name" value="Avidin-like_sf"/>
</dbReference>
<dbReference type="OMA" id="EVLETIW"/>
<evidence type="ECO:0008006" key="12">
    <source>
        <dbReference type="Google" id="ProtNLM"/>
    </source>
</evidence>
<comment type="similarity">
    <text evidence="2">Belongs to the avidin/streptavidin family.</text>
</comment>
<evidence type="ECO:0000313" key="11">
    <source>
        <dbReference type="Proteomes" id="UP000008672"/>
    </source>
</evidence>
<evidence type="ECO:0000256" key="8">
    <source>
        <dbReference type="PIRSR" id="PIRSR605468-51"/>
    </source>
</evidence>
<keyword evidence="5 8" id="KW-1015">Disulfide bond</keyword>
<evidence type="ECO:0000256" key="6">
    <source>
        <dbReference type="ARBA" id="ARBA00023180"/>
    </source>
</evidence>
<evidence type="ECO:0000256" key="2">
    <source>
        <dbReference type="ARBA" id="ARBA00006297"/>
    </source>
</evidence>
<comment type="subcellular location">
    <subcellularLocation>
        <location evidence="1">Secreted</location>
    </subcellularLocation>
</comment>
<sequence>MRGNIFYLTVVFAIFFLEKSSSRRVTKCNLLGTWKNELGSTLQVDQVGYSGRISGSYVTIVVDTKTQKKSNYTGSVAGLQQKTDEPTFGFIVKWSFVDSSTAWVGQCFQNQTGGEVLETIWLLRSPVTKQADNWKGTKVGSDFFYRIKEW</sequence>
<dbReference type="PANTHER" id="PTHR34399:SF3">
    <property type="entry name" value="AVID PROTEIN-RELATED"/>
    <property type="match status" value="1"/>
</dbReference>
<reference evidence="10" key="3">
    <citation type="submission" date="2025-09" db="UniProtKB">
        <authorList>
            <consortium name="Ensembl"/>
        </authorList>
    </citation>
    <scope>IDENTIFICATION</scope>
</reference>
<dbReference type="eggNOG" id="ENOG502S55G">
    <property type="taxonomic scope" value="Eukaryota"/>
</dbReference>
<evidence type="ECO:0000256" key="5">
    <source>
        <dbReference type="ARBA" id="ARBA00023157"/>
    </source>
</evidence>
<reference evidence="10" key="2">
    <citation type="submission" date="2025-08" db="UniProtKB">
        <authorList>
            <consortium name="Ensembl"/>
        </authorList>
    </citation>
    <scope>IDENTIFICATION</scope>
</reference>
<feature type="signal peptide" evidence="9">
    <location>
        <begin position="1"/>
        <end position="22"/>
    </location>
</feature>
<keyword evidence="7" id="KW-0092">Biotin</keyword>
<dbReference type="Bgee" id="ENSLACG00000022392">
    <property type="expression patterns" value="Expressed in pelvic fin and 5 other cell types or tissues"/>
</dbReference>
<dbReference type="InParanoid" id="M3XJF5"/>
<dbReference type="PANTHER" id="PTHR34399">
    <property type="entry name" value="AVIDIN-RELATED"/>
    <property type="match status" value="1"/>
</dbReference>
<protein>
    <recommendedName>
        <fullName evidence="12">Avidin</fullName>
    </recommendedName>
</protein>
<keyword evidence="4 9" id="KW-0732">Signal</keyword>
<name>M3XJF5_LATCH</name>
<keyword evidence="3" id="KW-0964">Secreted</keyword>
<dbReference type="GO" id="GO:0005576">
    <property type="term" value="C:extracellular region"/>
    <property type="evidence" value="ECO:0007669"/>
    <property type="project" value="UniProtKB-SubCell"/>
</dbReference>
<evidence type="ECO:0000256" key="3">
    <source>
        <dbReference type="ARBA" id="ARBA00022525"/>
    </source>
</evidence>
<reference evidence="11" key="1">
    <citation type="submission" date="2011-08" db="EMBL/GenBank/DDBJ databases">
        <title>The draft genome of Latimeria chalumnae.</title>
        <authorList>
            <person name="Di Palma F."/>
            <person name="Alfoldi J."/>
            <person name="Johnson J."/>
            <person name="Berlin A."/>
            <person name="Gnerre S."/>
            <person name="Jaffe D."/>
            <person name="MacCallum I."/>
            <person name="Young S."/>
            <person name="Walker B.J."/>
            <person name="Lander E."/>
            <person name="Lindblad-Toh K."/>
        </authorList>
    </citation>
    <scope>NUCLEOTIDE SEQUENCE [LARGE SCALE GENOMIC DNA]</scope>
    <source>
        <strain evidence="11">Wild caught</strain>
    </source>
</reference>
<dbReference type="PRINTS" id="PR00709">
    <property type="entry name" value="AVIDIN"/>
</dbReference>
<proteinExistence type="inferred from homology"/>
<dbReference type="AlphaFoldDB" id="M3XJF5"/>
<dbReference type="PROSITE" id="PS51326">
    <property type="entry name" value="AVIDIN_2"/>
    <property type="match status" value="1"/>
</dbReference>
<dbReference type="InterPro" id="IPR005469">
    <property type="entry name" value="Avidin"/>
</dbReference>